<feature type="domain" description="Phorbol-ester/DAG-type" evidence="5">
    <location>
        <begin position="138"/>
        <end position="189"/>
    </location>
</feature>
<dbReference type="SMART" id="SM00109">
    <property type="entry name" value="C1"/>
    <property type="match status" value="4"/>
</dbReference>
<feature type="domain" description="Phorbol-ester/DAG-type" evidence="5">
    <location>
        <begin position="9"/>
        <end position="58"/>
    </location>
</feature>
<proteinExistence type="predicted"/>
<evidence type="ECO:0000256" key="1">
    <source>
        <dbReference type="ARBA" id="ARBA00022723"/>
    </source>
</evidence>
<dbReference type="InterPro" id="IPR001965">
    <property type="entry name" value="Znf_PHD"/>
</dbReference>
<keyword evidence="2" id="KW-0677">Repeat</keyword>
<dbReference type="PROSITE" id="PS50081">
    <property type="entry name" value="ZF_DAG_PE_2"/>
    <property type="match status" value="5"/>
</dbReference>
<evidence type="ECO:0000313" key="7">
    <source>
        <dbReference type="Proteomes" id="UP000436088"/>
    </source>
</evidence>
<evidence type="ECO:0000259" key="5">
    <source>
        <dbReference type="PROSITE" id="PS50081"/>
    </source>
</evidence>
<dbReference type="PANTHER" id="PTHR46288:SF86">
    <property type="entry name" value="PHORBOL-ESTER_DAG-TYPE DOMAIN-CONTAINING PROTEIN"/>
    <property type="match status" value="1"/>
</dbReference>
<keyword evidence="3" id="KW-0863">Zinc-finger</keyword>
<protein>
    <recommendedName>
        <fullName evidence="5">Phorbol-ester/DAG-type domain-containing protein</fullName>
    </recommendedName>
</protein>
<dbReference type="OrthoDB" id="1884766at2759"/>
<evidence type="ECO:0000313" key="6">
    <source>
        <dbReference type="EMBL" id="KAE8663927.1"/>
    </source>
</evidence>
<evidence type="ECO:0000256" key="3">
    <source>
        <dbReference type="ARBA" id="ARBA00022771"/>
    </source>
</evidence>
<dbReference type="InterPro" id="IPR004146">
    <property type="entry name" value="DC1"/>
</dbReference>
<dbReference type="PANTHER" id="PTHR46288">
    <property type="entry name" value="PHORBOL-ESTER/DAG-TYPE DOMAIN-CONTAINING PROTEIN"/>
    <property type="match status" value="1"/>
</dbReference>
<reference evidence="6" key="1">
    <citation type="submission" date="2019-09" db="EMBL/GenBank/DDBJ databases">
        <title>Draft genome information of white flower Hibiscus syriacus.</title>
        <authorList>
            <person name="Kim Y.-M."/>
        </authorList>
    </citation>
    <scope>NUCLEOTIDE SEQUENCE [LARGE SCALE GENOMIC DNA]</scope>
    <source>
        <strain evidence="6">YM2019G1</strain>
    </source>
</reference>
<organism evidence="6 7">
    <name type="scientific">Hibiscus syriacus</name>
    <name type="common">Rose of Sharon</name>
    <dbReference type="NCBI Taxonomy" id="106335"/>
    <lineage>
        <taxon>Eukaryota</taxon>
        <taxon>Viridiplantae</taxon>
        <taxon>Streptophyta</taxon>
        <taxon>Embryophyta</taxon>
        <taxon>Tracheophyta</taxon>
        <taxon>Spermatophyta</taxon>
        <taxon>Magnoliopsida</taxon>
        <taxon>eudicotyledons</taxon>
        <taxon>Gunneridae</taxon>
        <taxon>Pentapetalae</taxon>
        <taxon>rosids</taxon>
        <taxon>malvids</taxon>
        <taxon>Malvales</taxon>
        <taxon>Malvaceae</taxon>
        <taxon>Malvoideae</taxon>
        <taxon>Hibiscus</taxon>
    </lineage>
</organism>
<evidence type="ECO:0000256" key="2">
    <source>
        <dbReference type="ARBA" id="ARBA00022737"/>
    </source>
</evidence>
<keyword evidence="4" id="KW-0862">Zinc</keyword>
<evidence type="ECO:0000256" key="4">
    <source>
        <dbReference type="ARBA" id="ARBA00022833"/>
    </source>
</evidence>
<keyword evidence="7" id="KW-1185">Reference proteome</keyword>
<keyword evidence="1" id="KW-0479">Metal-binding</keyword>
<sequence>MEIKLASHEHPMDYHWFHESDYKKCDKCREKICGAAYACVRCGFGLHESCAKSLQHLPREITHPLHSHHHLVLDWSGPPRKFTCDLCLKASSGTNYGCCRCKFEVDLACAFAGGDDHWTRMRSDAARDHVRIQHYCHRHSLILYKFSSAGETDYNCSWCDKPLTGTVYGCKGCSFFLHEFCTDEIPKTLNHPFHPSHPLRLGFHDYVNSNTRRVLYCEACRNDVGGGKFKSTASYGCQKCGFYLDIDCAKLSPTLKHECHNHNLTYVGRTFGKRLQNFRCHSCRELFSGTRSLYRCVHCDLNFHLKCVSVPPLAENRYHRHPLILSKPIREDEAGECFCDICEKERNPTHEVYFCQECTFIAHIECTLNRTEASPKPDSSSAPIFMEQTETTLFRPVLHVHPLKFCKATDEILKHQRCTLCRLDVSGPRYFCEKCLHERGGVFRPNWGRSVFVHEDCAKLADEIQHPLHPQHQLFLSAGALGLILCDECQGIFLGFVYRCKECDFKLDLKCATRAPSERRASTSKEWERETELFHFSHNHNLIFGNYPDTLRQIECRFCGLQILGPTYWCMRCNWFIHESCVRLPEEMRVPLHSQHSLTLKYSRTLEGCHACGASFCWNGGSYGCKDCGLHFHIACAISLRRPLKRDSHLHRLYYFGAHFHRFFARYPSAELSCCRCDETCSGQSFYRCLECRINFHIKCVPVPQAVESKIHIHPLVLKDFFTEDDSEKYYCDACEEERHPKDHVYLCKE</sequence>
<dbReference type="InterPro" id="IPR013083">
    <property type="entry name" value="Znf_RING/FYVE/PHD"/>
</dbReference>
<comment type="caution">
    <text evidence="6">The sequence shown here is derived from an EMBL/GenBank/DDBJ whole genome shotgun (WGS) entry which is preliminary data.</text>
</comment>
<dbReference type="SMART" id="SM00249">
    <property type="entry name" value="PHD"/>
    <property type="match status" value="4"/>
</dbReference>
<dbReference type="SUPFAM" id="SSF57889">
    <property type="entry name" value="Cysteine-rich domain"/>
    <property type="match status" value="8"/>
</dbReference>
<dbReference type="GO" id="GO:0008270">
    <property type="term" value="F:zinc ion binding"/>
    <property type="evidence" value="ECO:0007669"/>
    <property type="project" value="UniProtKB-KW"/>
</dbReference>
<dbReference type="InterPro" id="IPR046349">
    <property type="entry name" value="C1-like_sf"/>
</dbReference>
<accession>A0A6A2Y2A7</accession>
<dbReference type="Pfam" id="PF03107">
    <property type="entry name" value="C1_2"/>
    <property type="match status" value="8"/>
</dbReference>
<dbReference type="Proteomes" id="UP000436088">
    <property type="component" value="Unassembled WGS sequence"/>
</dbReference>
<feature type="domain" description="Phorbol-ester/DAG-type" evidence="5">
    <location>
        <begin position="660"/>
        <end position="708"/>
    </location>
</feature>
<feature type="domain" description="Phorbol-ester/DAG-type" evidence="5">
    <location>
        <begin position="261"/>
        <end position="315"/>
    </location>
</feature>
<dbReference type="EMBL" id="VEPZ02001662">
    <property type="protein sequence ID" value="KAE8663927.1"/>
    <property type="molecule type" value="Genomic_DNA"/>
</dbReference>
<dbReference type="Gene3D" id="3.30.40.10">
    <property type="entry name" value="Zinc/RING finger domain, C3HC4 (zinc finger)"/>
    <property type="match status" value="1"/>
</dbReference>
<dbReference type="AlphaFoldDB" id="A0A6A2Y2A7"/>
<name>A0A6A2Y2A7_HIBSY</name>
<gene>
    <name evidence="6" type="ORF">F3Y22_tig00112863pilonHSYRG00021</name>
</gene>
<dbReference type="InterPro" id="IPR002219">
    <property type="entry name" value="PKC_DAG/PE"/>
</dbReference>
<feature type="domain" description="Phorbol-ester/DAG-type" evidence="5">
    <location>
        <begin position="203"/>
        <end position="259"/>
    </location>
</feature>